<dbReference type="Gene3D" id="3.40.50.2300">
    <property type="match status" value="2"/>
</dbReference>
<dbReference type="InterPro" id="IPR001320">
    <property type="entry name" value="Iontro_rcpt_C"/>
</dbReference>
<dbReference type="OMA" id="WIDSELH"/>
<evidence type="ECO:0000256" key="11">
    <source>
        <dbReference type="ARBA" id="ARBA00023180"/>
    </source>
</evidence>
<keyword evidence="9 15" id="KW-0472">Membrane</keyword>
<comment type="similarity">
    <text evidence="2 15">Belongs to the glutamate-gated ion channel (TC 1.A.10.1) family.</text>
</comment>
<dbReference type="InParanoid" id="A0A2R6QF51"/>
<dbReference type="Gramene" id="PSS07260">
    <property type="protein sequence ID" value="PSS07260"/>
    <property type="gene ID" value="CEY00_Acc17599"/>
</dbReference>
<keyword evidence="20" id="KW-1185">Reference proteome</keyword>
<evidence type="ECO:0000256" key="17">
    <source>
        <dbReference type="SAM" id="Phobius"/>
    </source>
</evidence>
<keyword evidence="11" id="KW-0325">Glycoprotein</keyword>
<evidence type="ECO:0000256" key="12">
    <source>
        <dbReference type="ARBA" id="ARBA00023286"/>
    </source>
</evidence>
<evidence type="ECO:0000256" key="3">
    <source>
        <dbReference type="ARBA" id="ARBA00011095"/>
    </source>
</evidence>
<evidence type="ECO:0000313" key="20">
    <source>
        <dbReference type="Proteomes" id="UP000241394"/>
    </source>
</evidence>
<keyword evidence="8 15" id="KW-0406">Ion transport</keyword>
<dbReference type="PANTHER" id="PTHR34836">
    <property type="entry name" value="OS06G0188250 PROTEIN"/>
    <property type="match status" value="1"/>
</dbReference>
<evidence type="ECO:0000256" key="4">
    <source>
        <dbReference type="ARBA" id="ARBA00022448"/>
    </source>
</evidence>
<keyword evidence="5 17" id="KW-0812">Transmembrane</keyword>
<dbReference type="Pfam" id="PF10613">
    <property type="entry name" value="Lig_chan-Glu_bd"/>
    <property type="match status" value="1"/>
</dbReference>
<dbReference type="Proteomes" id="UP000241394">
    <property type="component" value="Chromosome LG16"/>
</dbReference>
<feature type="transmembrane region" description="Helical" evidence="17">
    <location>
        <begin position="7"/>
        <end position="23"/>
    </location>
</feature>
<comment type="caution">
    <text evidence="19">The sequence shown here is derived from an EMBL/GenBank/DDBJ whole genome shotgun (WGS) entry which is preliminary data.</text>
</comment>
<keyword evidence="16" id="KW-1015">Disulfide bond</keyword>
<dbReference type="PIRSF" id="PIRSF037090">
    <property type="entry name" value="Iontro_Glu-like_rcpt_pln"/>
    <property type="match status" value="1"/>
</dbReference>
<organism evidence="19 20">
    <name type="scientific">Actinidia chinensis var. chinensis</name>
    <name type="common">Chinese soft-hair kiwi</name>
    <dbReference type="NCBI Taxonomy" id="1590841"/>
    <lineage>
        <taxon>Eukaryota</taxon>
        <taxon>Viridiplantae</taxon>
        <taxon>Streptophyta</taxon>
        <taxon>Embryophyta</taxon>
        <taxon>Tracheophyta</taxon>
        <taxon>Spermatophyta</taxon>
        <taxon>Magnoliopsida</taxon>
        <taxon>eudicotyledons</taxon>
        <taxon>Gunneridae</taxon>
        <taxon>Pentapetalae</taxon>
        <taxon>asterids</taxon>
        <taxon>Ericales</taxon>
        <taxon>Actinidiaceae</taxon>
        <taxon>Actinidia</taxon>
    </lineage>
</organism>
<dbReference type="SUPFAM" id="SSF53822">
    <property type="entry name" value="Periplasmic binding protein-like I"/>
    <property type="match status" value="1"/>
</dbReference>
<evidence type="ECO:0000256" key="13">
    <source>
        <dbReference type="ARBA" id="ARBA00023303"/>
    </source>
</evidence>
<dbReference type="CDD" id="cd19990">
    <property type="entry name" value="PBP1_GABAb_receptor_plant"/>
    <property type="match status" value="1"/>
</dbReference>
<dbReference type="SUPFAM" id="SSF53850">
    <property type="entry name" value="Periplasmic binding protein-like II"/>
    <property type="match status" value="1"/>
</dbReference>
<name>A0A2R6QF51_ACTCC</name>
<feature type="transmembrane region" description="Helical" evidence="17">
    <location>
        <begin position="592"/>
        <end position="610"/>
    </location>
</feature>
<feature type="disulfide bond" evidence="16">
    <location>
        <begin position="760"/>
        <end position="816"/>
    </location>
</feature>
<keyword evidence="10 15" id="KW-0675">Receptor</keyword>
<evidence type="ECO:0000256" key="9">
    <source>
        <dbReference type="ARBA" id="ARBA00023136"/>
    </source>
</evidence>
<keyword evidence="13 15" id="KW-0407">Ion channel</keyword>
<gene>
    <name evidence="19" type="ORF">CEY00_Acc17599</name>
</gene>
<dbReference type="OrthoDB" id="5984008at2759"/>
<dbReference type="EMBL" id="NKQK01000016">
    <property type="protein sequence ID" value="PSS07260.1"/>
    <property type="molecule type" value="Genomic_DNA"/>
</dbReference>
<evidence type="ECO:0000256" key="2">
    <source>
        <dbReference type="ARBA" id="ARBA00008685"/>
    </source>
</evidence>
<feature type="transmembrane region" description="Helical" evidence="17">
    <location>
        <begin position="652"/>
        <end position="670"/>
    </location>
</feature>
<keyword evidence="6" id="KW-0732">Signal</keyword>
<dbReference type="CDD" id="cd13686">
    <property type="entry name" value="GluR_Plant"/>
    <property type="match status" value="1"/>
</dbReference>
<feature type="domain" description="Ionotropic glutamate receptor C-terminal" evidence="18">
    <location>
        <begin position="461"/>
        <end position="812"/>
    </location>
</feature>
<dbReference type="AlphaFoldDB" id="A0A2R6QF51"/>
<dbReference type="InterPro" id="IPR001828">
    <property type="entry name" value="ANF_lig-bd_rcpt"/>
</dbReference>
<dbReference type="FunFam" id="3.40.190.10:FF:000195">
    <property type="entry name" value="Glutamate receptor 2.7"/>
    <property type="match status" value="1"/>
</dbReference>
<dbReference type="InterPro" id="IPR028082">
    <property type="entry name" value="Peripla_BP_I"/>
</dbReference>
<dbReference type="FunCoup" id="A0A2R6QF51">
    <property type="interactions" value="236"/>
</dbReference>
<reference evidence="20" key="2">
    <citation type="journal article" date="2018" name="BMC Genomics">
        <title>A manually annotated Actinidia chinensis var. chinensis (kiwifruit) genome highlights the challenges associated with draft genomes and gene prediction in plants.</title>
        <authorList>
            <person name="Pilkington S.M."/>
            <person name="Crowhurst R."/>
            <person name="Hilario E."/>
            <person name="Nardozza S."/>
            <person name="Fraser L."/>
            <person name="Peng Y."/>
            <person name="Gunaseelan K."/>
            <person name="Simpson R."/>
            <person name="Tahir J."/>
            <person name="Deroles S.C."/>
            <person name="Templeton K."/>
            <person name="Luo Z."/>
            <person name="Davy M."/>
            <person name="Cheng C."/>
            <person name="McNeilage M."/>
            <person name="Scaglione D."/>
            <person name="Liu Y."/>
            <person name="Zhang Q."/>
            <person name="Datson P."/>
            <person name="De Silva N."/>
            <person name="Gardiner S.E."/>
            <person name="Bassett H."/>
            <person name="Chagne D."/>
            <person name="McCallum J."/>
            <person name="Dzierzon H."/>
            <person name="Deng C."/>
            <person name="Wang Y.Y."/>
            <person name="Barron L."/>
            <person name="Manako K."/>
            <person name="Bowen J."/>
            <person name="Foster T.M."/>
            <person name="Erridge Z.A."/>
            <person name="Tiffin H."/>
            <person name="Waite C.N."/>
            <person name="Davies K.M."/>
            <person name="Grierson E.P."/>
            <person name="Laing W.A."/>
            <person name="Kirk R."/>
            <person name="Chen X."/>
            <person name="Wood M."/>
            <person name="Montefiori M."/>
            <person name="Brummell D.A."/>
            <person name="Schwinn K.E."/>
            <person name="Catanach A."/>
            <person name="Fullerton C."/>
            <person name="Li D."/>
            <person name="Meiyalaghan S."/>
            <person name="Nieuwenhuizen N."/>
            <person name="Read N."/>
            <person name="Prakash R."/>
            <person name="Hunter D."/>
            <person name="Zhang H."/>
            <person name="McKenzie M."/>
            <person name="Knabel M."/>
            <person name="Harris A."/>
            <person name="Allan A.C."/>
            <person name="Gleave A."/>
            <person name="Chen A."/>
            <person name="Janssen B.J."/>
            <person name="Plunkett B."/>
            <person name="Ampomah-Dwamena C."/>
            <person name="Voogd C."/>
            <person name="Leif D."/>
            <person name="Lafferty D."/>
            <person name="Souleyre E.J.F."/>
            <person name="Varkonyi-Gasic E."/>
            <person name="Gambi F."/>
            <person name="Hanley J."/>
            <person name="Yao J.L."/>
            <person name="Cheung J."/>
            <person name="David K.M."/>
            <person name="Warren B."/>
            <person name="Marsh K."/>
            <person name="Snowden K.C."/>
            <person name="Lin-Wang K."/>
            <person name="Brian L."/>
            <person name="Martinez-Sanchez M."/>
            <person name="Wang M."/>
            <person name="Ileperuma N."/>
            <person name="Macnee N."/>
            <person name="Campin R."/>
            <person name="McAtee P."/>
            <person name="Drummond R.S.M."/>
            <person name="Espley R.V."/>
            <person name="Ireland H.S."/>
            <person name="Wu R."/>
            <person name="Atkinson R.G."/>
            <person name="Karunairetnam S."/>
            <person name="Bulley S."/>
            <person name="Chunkath S."/>
            <person name="Hanley Z."/>
            <person name="Storey R."/>
            <person name="Thrimawithana A.H."/>
            <person name="Thomson S."/>
            <person name="David C."/>
            <person name="Testolin R."/>
            <person name="Huang H."/>
            <person name="Hellens R.P."/>
            <person name="Schaffer R.J."/>
        </authorList>
    </citation>
    <scope>NUCLEOTIDE SEQUENCE [LARGE SCALE GENOMIC DNA]</scope>
    <source>
        <strain evidence="20">cv. Red5</strain>
    </source>
</reference>
<reference evidence="19 20" key="1">
    <citation type="submission" date="2017-07" db="EMBL/GenBank/DDBJ databases">
        <title>An improved, manually edited Actinidia chinensis var. chinensis (kiwifruit) genome highlights the challenges associated with draft genomes and gene prediction in plants.</title>
        <authorList>
            <person name="Pilkington S."/>
            <person name="Crowhurst R."/>
            <person name="Hilario E."/>
            <person name="Nardozza S."/>
            <person name="Fraser L."/>
            <person name="Peng Y."/>
            <person name="Gunaseelan K."/>
            <person name="Simpson R."/>
            <person name="Tahir J."/>
            <person name="Deroles S."/>
            <person name="Templeton K."/>
            <person name="Luo Z."/>
            <person name="Davy M."/>
            <person name="Cheng C."/>
            <person name="Mcneilage M."/>
            <person name="Scaglione D."/>
            <person name="Liu Y."/>
            <person name="Zhang Q."/>
            <person name="Datson P."/>
            <person name="De Silva N."/>
            <person name="Gardiner S."/>
            <person name="Bassett H."/>
            <person name="Chagne D."/>
            <person name="Mccallum J."/>
            <person name="Dzierzon H."/>
            <person name="Deng C."/>
            <person name="Wang Y.-Y."/>
            <person name="Barron N."/>
            <person name="Manako K."/>
            <person name="Bowen J."/>
            <person name="Foster T."/>
            <person name="Erridge Z."/>
            <person name="Tiffin H."/>
            <person name="Waite C."/>
            <person name="Davies K."/>
            <person name="Grierson E."/>
            <person name="Laing W."/>
            <person name="Kirk R."/>
            <person name="Chen X."/>
            <person name="Wood M."/>
            <person name="Montefiori M."/>
            <person name="Brummell D."/>
            <person name="Schwinn K."/>
            <person name="Catanach A."/>
            <person name="Fullerton C."/>
            <person name="Li D."/>
            <person name="Meiyalaghan S."/>
            <person name="Nieuwenhuizen N."/>
            <person name="Read N."/>
            <person name="Prakash R."/>
            <person name="Hunter D."/>
            <person name="Zhang H."/>
            <person name="Mckenzie M."/>
            <person name="Knabel M."/>
            <person name="Harris A."/>
            <person name="Allan A."/>
            <person name="Chen A."/>
            <person name="Janssen B."/>
            <person name="Plunkett B."/>
            <person name="Dwamena C."/>
            <person name="Voogd C."/>
            <person name="Leif D."/>
            <person name="Lafferty D."/>
            <person name="Souleyre E."/>
            <person name="Varkonyi-Gasic E."/>
            <person name="Gambi F."/>
            <person name="Hanley J."/>
            <person name="Yao J.-L."/>
            <person name="Cheung J."/>
            <person name="David K."/>
            <person name="Warren B."/>
            <person name="Marsh K."/>
            <person name="Snowden K."/>
            <person name="Lin-Wang K."/>
            <person name="Brian L."/>
            <person name="Martinez-Sanchez M."/>
            <person name="Wang M."/>
            <person name="Ileperuma N."/>
            <person name="Macnee N."/>
            <person name="Campin R."/>
            <person name="Mcatee P."/>
            <person name="Drummond R."/>
            <person name="Espley R."/>
            <person name="Ireland H."/>
            <person name="Wu R."/>
            <person name="Atkinson R."/>
            <person name="Karunairetnam S."/>
            <person name="Bulley S."/>
            <person name="Chunkath S."/>
            <person name="Hanley Z."/>
            <person name="Storey R."/>
            <person name="Thrimawithana A."/>
            <person name="Thomson S."/>
            <person name="David C."/>
            <person name="Testolin R."/>
        </authorList>
    </citation>
    <scope>NUCLEOTIDE SEQUENCE [LARGE SCALE GENOMIC DNA]</scope>
    <source>
        <strain evidence="20">cv. Red5</strain>
        <tissue evidence="19">Young leaf</tissue>
    </source>
</reference>
<dbReference type="GO" id="GO:0015276">
    <property type="term" value="F:ligand-gated monoatomic ion channel activity"/>
    <property type="evidence" value="ECO:0007669"/>
    <property type="project" value="InterPro"/>
</dbReference>
<dbReference type="STRING" id="1590841.A0A2R6QF51"/>
<dbReference type="InterPro" id="IPR019594">
    <property type="entry name" value="Glu/Gly-bd"/>
</dbReference>
<accession>A0A2R6QF51</accession>
<evidence type="ECO:0000256" key="6">
    <source>
        <dbReference type="ARBA" id="ARBA00022729"/>
    </source>
</evidence>
<protein>
    <recommendedName>
        <fullName evidence="15">Glutamate receptor</fullName>
    </recommendedName>
</protein>
<dbReference type="InterPro" id="IPR017103">
    <property type="entry name" value="Iontropic_Glu_rcpt_pln"/>
</dbReference>
<evidence type="ECO:0000256" key="7">
    <source>
        <dbReference type="ARBA" id="ARBA00022989"/>
    </source>
</evidence>
<dbReference type="Pfam" id="PF00060">
    <property type="entry name" value="Lig_chan"/>
    <property type="match status" value="1"/>
</dbReference>
<evidence type="ECO:0000256" key="15">
    <source>
        <dbReference type="PIRNR" id="PIRNR037090"/>
    </source>
</evidence>
<evidence type="ECO:0000256" key="14">
    <source>
        <dbReference type="ARBA" id="ARBA00049638"/>
    </source>
</evidence>
<evidence type="ECO:0000256" key="5">
    <source>
        <dbReference type="ARBA" id="ARBA00022692"/>
    </source>
</evidence>
<comment type="subcellular location">
    <subcellularLocation>
        <location evidence="1">Membrane</location>
        <topology evidence="1">Multi-pass membrane protein</topology>
    </subcellularLocation>
</comment>
<dbReference type="InterPro" id="IPR044440">
    <property type="entry name" value="GABAb_receptor_plant_PBP1"/>
</dbReference>
<comment type="function">
    <text evidence="15">Glutamate-gated receptor that probably acts as non-selective cation channel.</text>
</comment>
<keyword evidence="12 15" id="KW-1071">Ligand-gated ion channel</keyword>
<evidence type="ECO:0000256" key="8">
    <source>
        <dbReference type="ARBA" id="ARBA00023065"/>
    </source>
</evidence>
<dbReference type="Gene3D" id="1.10.287.70">
    <property type="match status" value="1"/>
</dbReference>
<comment type="function">
    <text evidence="14">Glutamate-gated receptor that probably acts as a non-selective cation channel. May be involved in light-signal transduction and calcium homeostasis via the regulation of calcium influx into cells.</text>
</comment>
<evidence type="ECO:0000256" key="10">
    <source>
        <dbReference type="ARBA" id="ARBA00023170"/>
    </source>
</evidence>
<dbReference type="GO" id="GO:0016020">
    <property type="term" value="C:membrane"/>
    <property type="evidence" value="ECO:0007669"/>
    <property type="project" value="UniProtKB-SubCell"/>
</dbReference>
<dbReference type="FunFam" id="3.40.50.2300:FF:000195">
    <property type="entry name" value="Glutamate receptor"/>
    <property type="match status" value="1"/>
</dbReference>
<dbReference type="Pfam" id="PF01094">
    <property type="entry name" value="ANF_receptor"/>
    <property type="match status" value="1"/>
</dbReference>
<evidence type="ECO:0000259" key="18">
    <source>
        <dbReference type="SMART" id="SM00079"/>
    </source>
</evidence>
<keyword evidence="7 17" id="KW-1133">Transmembrane helix</keyword>
<keyword evidence="4 15" id="KW-0813">Transport</keyword>
<comment type="subunit">
    <text evidence="3">May form heteromers.</text>
</comment>
<dbReference type="FunFam" id="1.10.287.70:FF:000037">
    <property type="entry name" value="Glutamate receptor"/>
    <property type="match status" value="1"/>
</dbReference>
<sequence>MQKPSRYYLSLFVLLLMSYYYIVPLASQNDSALVVDVGVIIDAEHIVGKMSQTCMSMSVEDFYATHTNHTTRIVLHIRDSKSDAVETASAAIDLLKNVQVQAILVPQQSTQPDFVIDIGNKTQVPILSQAASPSLSPTENPYFIRVAQNGSSQVEALTSIVKAFNWREVVLIYENNNYGRGIVPFLTDALQGISARVQHQSVLSLTATDDYILQELYKLKTMQTRVFVVHMLPTLASRLFLKAKEAGMMSKEYVWIITDGLTTLLDSLDPTVINSMQGVLGVKPYVPKSSQLEKFTKRGRKRFRQESPDTDRFELNLFGLWAYDSVTALAMAAERVGVTQVSQFKKSVITKNLTDLAAIGTSEMGPSLLQSVTNIRFTGLSGEFHLVDGQLQSSAFQIINVIGKGEREIGFWTPEFGILKNLTLPRNKNYTINREDLGTIIWPGDSNVAPKGWEIPTGEKKLRVGVPIKSGFAEFVKVERDSETNKVVATGFCIDVFKEVMDNSLPYAVPYEFTPFETPDGESAGDFNDLVYETSRGNYDAVVGDVTIVANRSRFVDFTLPFTESGVAMIVRMEEDERKNAWIFMKPLTMDLWLMTGAFFIFTGFVVWVLEHRVNKEFRGPPHQQVGMIFWFSFSTLVFAHKEKVISNLSRFVVIVWVFVVLVLTSSYTASLTSRLTVQKLKPAVTDITYLMKNEEYVGYQKDSFVGGLLRSLEFDPSKLKNYSTFEEYDEALSRGSRNGGVAAIIDELPYIRLFLAKYCTKYTMIGPIHKTAGFGFAFPKGSPLVPEVSRAILNVTEGDKMIGIEQKWFGKEADCPEQDGSRVISDSLMLDSFKGLFLVASISSVSSLIIYVCMFLHENRGILASKASIWQKIMAMSKNFDQEKENSLSDASKKKLTKTNGVVAVPAAAAAVVCPQSPVMSDYDNAEWVFSQDEGFSTTEPVTPNHDTIEIVMLDMVHTN</sequence>
<dbReference type="InterPro" id="IPR015683">
    <property type="entry name" value="Ionotropic_Glu_rcpt"/>
</dbReference>
<proteinExistence type="inferred from homology"/>
<feature type="transmembrane region" description="Helical" evidence="17">
    <location>
        <begin position="836"/>
        <end position="857"/>
    </location>
</feature>
<dbReference type="FunFam" id="3.40.50.2300:FF:000169">
    <property type="entry name" value="Glutamate receptor"/>
    <property type="match status" value="1"/>
</dbReference>
<evidence type="ECO:0000256" key="16">
    <source>
        <dbReference type="PIRSR" id="PIRSR037090-50"/>
    </source>
</evidence>
<dbReference type="SMART" id="SM00079">
    <property type="entry name" value="PBPe"/>
    <property type="match status" value="1"/>
</dbReference>
<evidence type="ECO:0000313" key="19">
    <source>
        <dbReference type="EMBL" id="PSS07260.1"/>
    </source>
</evidence>
<dbReference type="Gene3D" id="3.40.190.10">
    <property type="entry name" value="Periplasmic binding protein-like II"/>
    <property type="match status" value="2"/>
</dbReference>
<dbReference type="PANTHER" id="PTHR34836:SF1">
    <property type="entry name" value="OS09G0428600 PROTEIN"/>
    <property type="match status" value="1"/>
</dbReference>
<dbReference type="FunFam" id="3.40.190.10:FF:000103">
    <property type="entry name" value="Glutamate receptor"/>
    <property type="match status" value="1"/>
</dbReference>
<evidence type="ECO:0000256" key="1">
    <source>
        <dbReference type="ARBA" id="ARBA00004141"/>
    </source>
</evidence>